<name>A0A7R9IKM0_9NEOP</name>
<gene>
    <name evidence="2" type="ORF">TTEB3V08_LOCUS8056</name>
</gene>
<sequence>MITTVTVNEEARAGYIRRIPEALLDSLLGHIWRNRVGSLSRACPEEEATPKEAYLVAVSALYFVVLIRDHVTVSSEVIRATRCSVRLSLDSQEVDPSDTQEDEPDFYDEAPLPG</sequence>
<organism evidence="2">
    <name type="scientific">Timema tahoe</name>
    <dbReference type="NCBI Taxonomy" id="61484"/>
    <lineage>
        <taxon>Eukaryota</taxon>
        <taxon>Metazoa</taxon>
        <taxon>Ecdysozoa</taxon>
        <taxon>Arthropoda</taxon>
        <taxon>Hexapoda</taxon>
        <taxon>Insecta</taxon>
        <taxon>Pterygota</taxon>
        <taxon>Neoptera</taxon>
        <taxon>Polyneoptera</taxon>
        <taxon>Phasmatodea</taxon>
        <taxon>Timematodea</taxon>
        <taxon>Timematoidea</taxon>
        <taxon>Timematidae</taxon>
        <taxon>Timema</taxon>
    </lineage>
</organism>
<feature type="compositionally biased region" description="Acidic residues" evidence="1">
    <location>
        <begin position="92"/>
        <end position="108"/>
    </location>
</feature>
<proteinExistence type="predicted"/>
<protein>
    <submittedName>
        <fullName evidence="2">Uncharacterized protein</fullName>
    </submittedName>
</protein>
<evidence type="ECO:0000256" key="1">
    <source>
        <dbReference type="SAM" id="MobiDB-lite"/>
    </source>
</evidence>
<dbReference type="EMBL" id="OE003403">
    <property type="protein sequence ID" value="CAD7460115.1"/>
    <property type="molecule type" value="Genomic_DNA"/>
</dbReference>
<feature type="region of interest" description="Disordered" evidence="1">
    <location>
        <begin position="90"/>
        <end position="114"/>
    </location>
</feature>
<reference evidence="2" key="1">
    <citation type="submission" date="2020-11" db="EMBL/GenBank/DDBJ databases">
        <authorList>
            <person name="Tran Van P."/>
        </authorList>
    </citation>
    <scope>NUCLEOTIDE SEQUENCE</scope>
</reference>
<evidence type="ECO:0000313" key="2">
    <source>
        <dbReference type="EMBL" id="CAD7460115.1"/>
    </source>
</evidence>
<accession>A0A7R9IKM0</accession>
<dbReference type="AlphaFoldDB" id="A0A7R9IKM0"/>